<feature type="chain" id="PRO_5044560651" evidence="1">
    <location>
        <begin position="22"/>
        <end position="294"/>
    </location>
</feature>
<protein>
    <submittedName>
        <fullName evidence="4">27 kDa hemolymph protein</fullName>
    </submittedName>
</protein>
<dbReference type="PANTHER" id="PTHR20997">
    <property type="entry name" value="EG:BACR42I17.2 PROTEIN-RELATED"/>
    <property type="match status" value="1"/>
</dbReference>
<dbReference type="Pfam" id="PF07165">
    <property type="entry name" value="DUF1397"/>
    <property type="match status" value="1"/>
</dbReference>
<reference evidence="4" key="2">
    <citation type="submission" date="2025-04" db="UniProtKB">
        <authorList>
            <consortium name="RefSeq"/>
        </authorList>
    </citation>
    <scope>IDENTIFICATION</scope>
    <source>
        <strain evidence="4">Aabys</strain>
    </source>
</reference>
<evidence type="ECO:0000313" key="3">
    <source>
        <dbReference type="Proteomes" id="UP001652621"/>
    </source>
</evidence>
<reference evidence="2" key="1">
    <citation type="submission" date="2020-05" db="UniProtKB">
        <authorList>
            <consortium name="EnsemblMetazoa"/>
        </authorList>
    </citation>
    <scope>IDENTIFICATION</scope>
    <source>
        <strain evidence="2">Aabys</strain>
    </source>
</reference>
<dbReference type="PROSITE" id="PS51257">
    <property type="entry name" value="PROKAR_LIPOPROTEIN"/>
    <property type="match status" value="1"/>
</dbReference>
<dbReference type="Proteomes" id="UP001652621">
    <property type="component" value="Unplaced"/>
</dbReference>
<evidence type="ECO:0000256" key="1">
    <source>
        <dbReference type="SAM" id="SignalP"/>
    </source>
</evidence>
<organism evidence="2">
    <name type="scientific">Musca domestica</name>
    <name type="common">House fly</name>
    <dbReference type="NCBI Taxonomy" id="7370"/>
    <lineage>
        <taxon>Eukaryota</taxon>
        <taxon>Metazoa</taxon>
        <taxon>Ecdysozoa</taxon>
        <taxon>Arthropoda</taxon>
        <taxon>Hexapoda</taxon>
        <taxon>Insecta</taxon>
        <taxon>Pterygota</taxon>
        <taxon>Neoptera</taxon>
        <taxon>Endopterygota</taxon>
        <taxon>Diptera</taxon>
        <taxon>Brachycera</taxon>
        <taxon>Muscomorpha</taxon>
        <taxon>Muscoidea</taxon>
        <taxon>Muscidae</taxon>
        <taxon>Musca</taxon>
    </lineage>
</organism>
<gene>
    <name evidence="2" type="primary">101896502</name>
    <name evidence="4" type="synonym">LOC101896502</name>
</gene>
<keyword evidence="1" id="KW-0732">Signal</keyword>
<dbReference type="VEuPathDB" id="VectorBase:MDOMA2_012980"/>
<proteinExistence type="predicted"/>
<dbReference type="OrthoDB" id="6512861at2759"/>
<evidence type="ECO:0000313" key="2">
    <source>
        <dbReference type="EnsemblMetazoa" id="MDOA007118-PA"/>
    </source>
</evidence>
<name>A0A1I8MPI5_MUSDO</name>
<evidence type="ECO:0000313" key="4">
    <source>
        <dbReference type="RefSeq" id="XP_005177398.1"/>
    </source>
</evidence>
<dbReference type="AlphaFoldDB" id="A0A1I8MPI5"/>
<dbReference type="KEGG" id="mde:101896502"/>
<dbReference type="VEuPathDB" id="VectorBase:MDOA007118"/>
<feature type="signal peptide" evidence="1">
    <location>
        <begin position="1"/>
        <end position="21"/>
    </location>
</feature>
<dbReference type="EnsemblMetazoa" id="MDOA007118-RA">
    <property type="protein sequence ID" value="MDOA007118-PA"/>
    <property type="gene ID" value="MDOA007118"/>
</dbReference>
<dbReference type="GeneID" id="101896502"/>
<dbReference type="eggNOG" id="ENOG502SR8Y">
    <property type="taxonomic scope" value="Eukaryota"/>
</dbReference>
<dbReference type="InterPro" id="IPR009832">
    <property type="entry name" value="DUF1397"/>
</dbReference>
<dbReference type="RefSeq" id="XP_005177398.1">
    <property type="nucleotide sequence ID" value="XM_005177341.2"/>
</dbReference>
<dbReference type="STRING" id="7370.A0A1I8MPI5"/>
<accession>A0A1I8MPI5</accession>
<keyword evidence="3" id="KW-1185">Reference proteome</keyword>
<sequence length="294" mass="33219">MTKFNLAAIFVVLTLAGCIHAQYRNFNKELRDYFPTQVGKSNFTLENARDLLYKKCKKVLLNGTTPPEDQYEKIERAAHQLIDCANNIVNITVVMEEIEAASPTGDLDVVLAKYCRKMPLAKQCLAEFNDQLMMCLTPSERSQNAEMMRIVDSLLNFACHQNGEAIALFIAEDGPKCLEDNKDNIAKCMNATFSAYLPAEMPSELPEFVMGPKQCIDMQDFEKCLIRHMETCTEATPAGLIEALFRYVRKETVCQAEIDKTKAATQHSKNSSPMQTMPMMPWSATIFLLLFILQ</sequence>
<dbReference type="PANTHER" id="PTHR20997:SF2">
    <property type="entry name" value="EG:BACR42I17.2 PROTEIN-RELATED"/>
    <property type="match status" value="1"/>
</dbReference>